<evidence type="ECO:0000256" key="1">
    <source>
        <dbReference type="SAM" id="MobiDB-lite"/>
    </source>
</evidence>
<name>A0A8H6VIP7_9PEZI</name>
<dbReference type="InterPro" id="IPR039535">
    <property type="entry name" value="ASST-like"/>
</dbReference>
<dbReference type="AlphaFoldDB" id="A0A8H6VIP7"/>
<feature type="region of interest" description="Disordered" evidence="1">
    <location>
        <begin position="521"/>
        <end position="543"/>
    </location>
</feature>
<accession>A0A8H6VIP7</accession>
<dbReference type="Pfam" id="PF14269">
    <property type="entry name" value="Arylsulfotran_2"/>
    <property type="match status" value="1"/>
</dbReference>
<reference evidence="2" key="1">
    <citation type="submission" date="2020-04" db="EMBL/GenBank/DDBJ databases">
        <title>Draft genome resource of the tomato pathogen Pseudocercospora fuligena.</title>
        <authorList>
            <person name="Zaccaron A."/>
        </authorList>
    </citation>
    <scope>NUCLEOTIDE SEQUENCE</scope>
    <source>
        <strain evidence="2">PF001</strain>
    </source>
</reference>
<dbReference type="InterPro" id="IPR053143">
    <property type="entry name" value="Arylsulfate_ST"/>
</dbReference>
<evidence type="ECO:0000313" key="3">
    <source>
        <dbReference type="Proteomes" id="UP000660729"/>
    </source>
</evidence>
<dbReference type="SUPFAM" id="SSF63829">
    <property type="entry name" value="Calcium-dependent phosphotriesterase"/>
    <property type="match status" value="1"/>
</dbReference>
<sequence>MEDYTQHICFVRPVSFRYGTVSLQAYAASLSLIADLTPRQRPELRVPKFKVNKYHPSDITPGYWFVAPYAFIVQEPFAQRFYQPCQIGPAIYDQDGELVWSGACMFRDQNTCDFRAFRANGSDYLSMILTPNPLDRYGHGVIMDSSLEVKSAHAVPEHIQPFNMHEFKVINEGRTALHIVQKVGISDVSKVADASTGSGLALNMAIRETDLWTGDEVFQWWMHDGVEYSESNIPSEPKLRGPFPDGWDWIHLNAVDKNEDGDYLVTARYTDAIYKVSGRDKKVLWRLGGQKSDFELNGFQVSGPHDARFLGSDGDTEYISFLDNGGDEQRVLGERSTAYYLKLDKSVEPWEASIVHAWERPDGGRSDKRGNMQMLANGNVFVGWSENAYISEHAPDGRVLYDARFASKRFVTYRSYLCNFTSTPTDRPVLKAFAYGTSPAESVSAYYVSWNGATEVAAWRFYSDVDDELLGEKVKTGFETVFHQTRTFASSVFVEAVMRDGTVVKWADRHSVAVELPEVWNEDSRKKPEPTRPAGSIGVRDEL</sequence>
<comment type="caution">
    <text evidence="2">The sequence shown here is derived from an EMBL/GenBank/DDBJ whole genome shotgun (WGS) entry which is preliminary data.</text>
</comment>
<dbReference type="Proteomes" id="UP000660729">
    <property type="component" value="Unassembled WGS sequence"/>
</dbReference>
<dbReference type="OrthoDB" id="5427350at2759"/>
<protein>
    <recommendedName>
        <fullName evidence="4">ASST-domain-containing protein</fullName>
    </recommendedName>
</protein>
<keyword evidence="3" id="KW-1185">Reference proteome</keyword>
<proteinExistence type="predicted"/>
<dbReference type="PANTHER" id="PTHR35340">
    <property type="entry name" value="PQQ ENZYME REPEAT PROTEIN-RELATED"/>
    <property type="match status" value="1"/>
</dbReference>
<dbReference type="EMBL" id="JABCIY010000155">
    <property type="protein sequence ID" value="KAF7191862.1"/>
    <property type="molecule type" value="Genomic_DNA"/>
</dbReference>
<evidence type="ECO:0008006" key="4">
    <source>
        <dbReference type="Google" id="ProtNLM"/>
    </source>
</evidence>
<organism evidence="2 3">
    <name type="scientific">Pseudocercospora fuligena</name>
    <dbReference type="NCBI Taxonomy" id="685502"/>
    <lineage>
        <taxon>Eukaryota</taxon>
        <taxon>Fungi</taxon>
        <taxon>Dikarya</taxon>
        <taxon>Ascomycota</taxon>
        <taxon>Pezizomycotina</taxon>
        <taxon>Dothideomycetes</taxon>
        <taxon>Dothideomycetidae</taxon>
        <taxon>Mycosphaerellales</taxon>
        <taxon>Mycosphaerellaceae</taxon>
        <taxon>Pseudocercospora</taxon>
    </lineage>
</organism>
<dbReference type="PANTHER" id="PTHR35340:SF8">
    <property type="entry name" value="ASST-DOMAIN-CONTAINING PROTEIN"/>
    <property type="match status" value="1"/>
</dbReference>
<gene>
    <name evidence="2" type="ORF">HII31_06907</name>
</gene>
<evidence type="ECO:0000313" key="2">
    <source>
        <dbReference type="EMBL" id="KAF7191862.1"/>
    </source>
</evidence>